<gene>
    <name evidence="1" type="ORF">QFC20_000987</name>
</gene>
<comment type="caution">
    <text evidence="1">The sequence shown here is derived from an EMBL/GenBank/DDBJ whole genome shotgun (WGS) entry which is preliminary data.</text>
</comment>
<evidence type="ECO:0000313" key="2">
    <source>
        <dbReference type="Proteomes" id="UP001230649"/>
    </source>
</evidence>
<organism evidence="1 2">
    <name type="scientific">Naganishia adeliensis</name>
    <dbReference type="NCBI Taxonomy" id="92952"/>
    <lineage>
        <taxon>Eukaryota</taxon>
        <taxon>Fungi</taxon>
        <taxon>Dikarya</taxon>
        <taxon>Basidiomycota</taxon>
        <taxon>Agaricomycotina</taxon>
        <taxon>Tremellomycetes</taxon>
        <taxon>Filobasidiales</taxon>
        <taxon>Filobasidiaceae</taxon>
        <taxon>Naganishia</taxon>
    </lineage>
</organism>
<accession>A0ACC2WV51</accession>
<reference evidence="1" key="1">
    <citation type="submission" date="2023-04" db="EMBL/GenBank/DDBJ databases">
        <title>Draft Genome sequencing of Naganishia species isolated from polar environments using Oxford Nanopore Technology.</title>
        <authorList>
            <person name="Leo P."/>
            <person name="Venkateswaran K."/>
        </authorList>
    </citation>
    <scope>NUCLEOTIDE SEQUENCE</scope>
    <source>
        <strain evidence="1">MNA-CCFEE 5262</strain>
    </source>
</reference>
<dbReference type="EMBL" id="JASBWS010000005">
    <property type="protein sequence ID" value="KAJ9115660.1"/>
    <property type="molecule type" value="Genomic_DNA"/>
</dbReference>
<dbReference type="Proteomes" id="UP001230649">
    <property type="component" value="Unassembled WGS sequence"/>
</dbReference>
<keyword evidence="2" id="KW-1185">Reference proteome</keyword>
<sequence>MSSDPLPIPDGNAAASSSSGFDIATFFPALQAALAQLTQHVNDFPDGDDLKLHRTMDRKLAKRLDATTARVLALASRLVDHVAPQAGNGAAIVSEGRHGETSAPAFASVGIKKRKRLQDEDDAIHEFEDQIVEVLDSLLERADINLDTVTGKRKATEISEQAEAAFAVRQKALDSKRGKDTGTLALPEHIINADIPKPQAKFDPLVNNDNDLPPWTPTLPVKHHAMVPFDYIPTPSSSRPASPEAEGTTGSAPVTIPATGIAEVRGVTVRHPYIYETKHLGYPSSLFTITPPMAPKSFADTPFTWVDTPEQLESMVEKLKLAQEIAVDLEYHSTRSFTGFLCLMQISTRDEDFVVDVLRLRNEVRDGKLGGVLADPSIVKVFHGAESDILWLQQDFDIYVVGLFDTYHATKVLHYPQHSLASLLALFCDFTADKRYQVADWRIRPLPSEMLHYARSDTHFLLYVYDQLRNSLLERAQGKQDLVRQVLNRSEGTALKLYSRVHYDAEKGFGMNGWRAMLKRLFGHKGAITMMDEYGSSKDIGMWGIGEMGQKKERVFKRLHAWRDAVAREEDESPFYVMPNGMLWAIVQRLPQAEDPLLRTVEFSKSGIPARRKDELLKVILDACEEGSKAYLEELQSKKAGLGAGVNTGLLVPSDVVVPSIISQDLASGLDGNSSASLSRPSASIWATGSVHKATPVVSTLLGNTTSPSDKPRTSTARLEILRRILSDFTVKQVDSQDSMDNGTATAPVTDSNGNGTVEDSTPQPMAVDPPTTLEQVPYVPSDARVTKEKARKDKNAVVQVAKASSSKKRKSKADTKTEQPADTPKSDPNETNSPAPPSKKAKRAPVKAEDIPEFDYSQEPNQLDTFEPSSTAKDKRKKPKKSKQPIVDLSNFRKPPQDPANVASGNKSGTF</sequence>
<evidence type="ECO:0000313" key="1">
    <source>
        <dbReference type="EMBL" id="KAJ9115660.1"/>
    </source>
</evidence>
<proteinExistence type="predicted"/>
<name>A0ACC2WV51_9TREE</name>
<protein>
    <submittedName>
        <fullName evidence="1">Uncharacterized protein</fullName>
    </submittedName>
</protein>